<dbReference type="Gene3D" id="1.20.200.10">
    <property type="entry name" value="Fumarase/aspartase (Central domain)"/>
    <property type="match status" value="1"/>
</dbReference>
<dbReference type="PRINTS" id="PR00145">
    <property type="entry name" value="ARGSUCLYASE"/>
</dbReference>
<keyword evidence="4" id="KW-0413">Isomerase</keyword>
<dbReference type="PROSITE" id="PS00163">
    <property type="entry name" value="FUMARATE_LYASES"/>
    <property type="match status" value="1"/>
</dbReference>
<organism evidence="4">
    <name type="scientific">Brucella pinnipedialis M292/94/1</name>
    <dbReference type="NCBI Taxonomy" id="520462"/>
    <lineage>
        <taxon>Bacteria</taxon>
        <taxon>Pseudomonadati</taxon>
        <taxon>Pseudomonadota</taxon>
        <taxon>Alphaproteobacteria</taxon>
        <taxon>Hyphomicrobiales</taxon>
        <taxon>Brucellaceae</taxon>
        <taxon>Brucella/Ochrobactrum group</taxon>
        <taxon>Brucella</taxon>
    </lineage>
</organism>
<accession>A0A0E1WW11</accession>
<dbReference type="InterPro" id="IPR022761">
    <property type="entry name" value="Fumarate_lyase_N"/>
</dbReference>
<reference evidence="4" key="1">
    <citation type="submission" date="2009-01" db="EMBL/GenBank/DDBJ databases">
        <title>The Genome Sequence of Brucella pinnipedialis M292/94/1.</title>
        <authorList>
            <consortium name="The Broad Institute Genome Sequencing Platform"/>
            <person name="Ward D."/>
            <person name="Young S.K."/>
            <person name="Kodira C.D."/>
            <person name="Zeng Q."/>
            <person name="Koehrsen M."/>
            <person name="Alvarado L."/>
            <person name="Berlin A."/>
            <person name="Borenstein D."/>
            <person name="Chen Z."/>
            <person name="Engels R."/>
            <person name="Freedman E."/>
            <person name="Gellesch M."/>
            <person name="Goldberg J."/>
            <person name="Griggs A."/>
            <person name="Gujja S."/>
            <person name="Heiman D."/>
            <person name="Hepburn T."/>
            <person name="Howarth C."/>
            <person name="Jen D."/>
            <person name="Larson L."/>
            <person name="Lewis B."/>
            <person name="Mehta T."/>
            <person name="Park D."/>
            <person name="Pearson M."/>
            <person name="Roberts A."/>
            <person name="Saif S."/>
            <person name="Shea T."/>
            <person name="Shenoy N."/>
            <person name="Sisk P."/>
            <person name="Stolte C."/>
            <person name="Sykes S."/>
            <person name="Walk T."/>
            <person name="White J."/>
            <person name="Yandava C."/>
            <person name="Whatmore A.M."/>
            <person name="Perrett L.L."/>
            <person name="O'Callaghan D."/>
            <person name="Nusbaum C."/>
            <person name="Galagan J."/>
            <person name="Birren B."/>
        </authorList>
    </citation>
    <scope>NUCLEOTIDE SEQUENCE [LARGE SCALE GENOMIC DNA]</scope>
    <source>
        <strain evidence="4">M292/94/1</strain>
    </source>
</reference>
<dbReference type="InterPro" id="IPR000362">
    <property type="entry name" value="Fumarate_lyase_fam"/>
</dbReference>
<dbReference type="EC" id="5.5.1.2" evidence="2"/>
<name>A0A0E1WW11_9HYPH</name>
<feature type="domain" description="Fumarate lyase N-terminal" evidence="3">
    <location>
        <begin position="22"/>
        <end position="290"/>
    </location>
</feature>
<dbReference type="Pfam" id="PF00206">
    <property type="entry name" value="Lyase_1"/>
    <property type="match status" value="1"/>
</dbReference>
<dbReference type="PANTHER" id="PTHR43172">
    <property type="entry name" value="ADENYLOSUCCINATE LYASE"/>
    <property type="match status" value="1"/>
</dbReference>
<dbReference type="InterPro" id="IPR008948">
    <property type="entry name" value="L-Aspartase-like"/>
</dbReference>
<gene>
    <name evidence="4" type="ORF">BALG_02291</name>
</gene>
<proteinExistence type="inferred from homology"/>
<dbReference type="NCBIfam" id="NF004631">
    <property type="entry name" value="PRK05975.1"/>
    <property type="match status" value="1"/>
</dbReference>
<dbReference type="SUPFAM" id="SSF48557">
    <property type="entry name" value="L-aspartase-like"/>
    <property type="match status" value="1"/>
</dbReference>
<dbReference type="GO" id="GO:0016829">
    <property type="term" value="F:lyase activity"/>
    <property type="evidence" value="ECO:0007669"/>
    <property type="project" value="UniProtKB-ARBA"/>
</dbReference>
<comment type="similarity">
    <text evidence="1">Belongs to the class-II fumarase/aspartase family.</text>
</comment>
<dbReference type="PRINTS" id="PR00149">
    <property type="entry name" value="FUMRATELYASE"/>
</dbReference>
<dbReference type="Proteomes" id="UP000004659">
    <property type="component" value="Unassembled WGS sequence"/>
</dbReference>
<evidence type="ECO:0000313" key="4">
    <source>
        <dbReference type="EMBL" id="EEZ28938.1"/>
    </source>
</evidence>
<dbReference type="EMBL" id="EQ999534">
    <property type="protein sequence ID" value="EEZ28938.1"/>
    <property type="molecule type" value="Genomic_DNA"/>
</dbReference>
<dbReference type="RefSeq" id="WP_004681927.1">
    <property type="nucleotide sequence ID" value="NZ_EQ999534.1"/>
</dbReference>
<dbReference type="InterPro" id="IPR020557">
    <property type="entry name" value="Fumarate_lyase_CS"/>
</dbReference>
<dbReference type="AlphaFoldDB" id="A0A0E1WW11"/>
<sequence length="354" mass="38470">MSISVFEHPFLTGLFGDDEEISSLFTAYADIAAMLKFEAALAGAQADLGIIPAHAAERIMSATETMEPDLAQLEHGTARDGVVVPALVRNLRKTVGEDVAAHVHFGATSQDVIDTSLMLRLARVRDILVARIEQLSERFNWLETTFGQNDLTAYTRMQPAISTTVADRVESWRAPFSDYAQRLAALQFPLQFGGAAGTLEKFVGKGAKLRAELAKRLGLEDRPQWHSQRAFIADFGHLLSLVTGSLGKFGQDIALMAELRDEISLSGGGGSSAMPHKQNPVRAELLVTLARFNAVQVSGLHQAMVHEQERSGTAWMLEWMILPPVVAATGAALKAALVLSDNIVRMGKDRLPET</sequence>
<dbReference type="GO" id="GO:0019619">
    <property type="term" value="P:3,4-dihydroxybenzoate catabolic process"/>
    <property type="evidence" value="ECO:0007669"/>
    <property type="project" value="InterPro"/>
</dbReference>
<evidence type="ECO:0000256" key="2">
    <source>
        <dbReference type="NCBIfam" id="TIGR02426"/>
    </source>
</evidence>
<dbReference type="InterPro" id="IPR012789">
    <property type="entry name" value="Protocat_PcaB-like"/>
</dbReference>
<dbReference type="GO" id="GO:0047472">
    <property type="term" value="F:3-carboxy-cis,cis-muconate cycloisomerase activity"/>
    <property type="evidence" value="ECO:0007669"/>
    <property type="project" value="UniProtKB-UniRule"/>
</dbReference>
<dbReference type="GeneID" id="55592311"/>
<dbReference type="NCBIfam" id="TIGR02426">
    <property type="entry name" value="protocat_pcaB"/>
    <property type="match status" value="1"/>
</dbReference>
<dbReference type="HOGENOM" id="CLU_030949_3_0_5"/>
<evidence type="ECO:0000259" key="3">
    <source>
        <dbReference type="Pfam" id="PF00206"/>
    </source>
</evidence>
<evidence type="ECO:0000256" key="1">
    <source>
        <dbReference type="ARBA" id="ARBA00034772"/>
    </source>
</evidence>
<dbReference type="PANTHER" id="PTHR43172:SF2">
    <property type="entry name" value="ADENYLOSUCCINATE LYASE C-TERMINAL DOMAIN-CONTAINING PROTEIN"/>
    <property type="match status" value="1"/>
</dbReference>
<protein>
    <recommendedName>
        <fullName evidence="2">3-carboxy-cis,cis-muconate cycloisomerase</fullName>
        <ecNumber evidence="2">5.5.1.2</ecNumber>
    </recommendedName>
</protein>